<sequence length="346" mass="39642">MIQYVGENGEVISEDTFVGKDQEKQDVTINYPKGWILSDQEVPTKIQINGGITQIHIKHAKTVVKADDPKTTDDVLPHNTDAHYPDGVKKEDLNKTITRKIIINLPNGEVKTRVQIANFTRDAEVDEATGDIHYLKWRLDKNGLTEYLVPKYQGYKANLEKVNYEIPNVNSHYDDLVIEYVADKLSDDSPTDSHDDVINTNSSLDNFLSEKDREDNNSQYERLNQNDDIFNAPLGKAEVPDKRSDKKTQSYKNHHKVISNANITQFNKYESSKKLITNDRIPNSTEKDKKVNKVENIKLRQKISFKNSTKILPETGENNQYLPWMGILLSMLGLNGLVVRRKKKMK</sequence>
<dbReference type="AlphaFoldDB" id="Q5FKA7"/>
<dbReference type="OrthoDB" id="2206015at2"/>
<feature type="domain" description="Gram-positive cocci surface proteins LPxTG" evidence="6">
    <location>
        <begin position="312"/>
        <end position="346"/>
    </location>
</feature>
<dbReference type="HOGENOM" id="CLU_801186_0_0_9"/>
<keyword evidence="5" id="KW-1133">Transmembrane helix</keyword>
<evidence type="ECO:0000259" key="6">
    <source>
        <dbReference type="PROSITE" id="PS50847"/>
    </source>
</evidence>
<evidence type="ECO:0000313" key="7">
    <source>
        <dbReference type="EMBL" id="AAV42867.1"/>
    </source>
</evidence>
<dbReference type="GeneID" id="93289870"/>
<keyword evidence="1" id="KW-0134">Cell wall</keyword>
<organism evidence="8">
    <name type="scientific">Lactobacillus acidophilus (strain ATCC 700396 / NCK56 / N2 / NCFM)</name>
    <dbReference type="NCBI Taxonomy" id="272621"/>
    <lineage>
        <taxon>Bacteria</taxon>
        <taxon>Bacillati</taxon>
        <taxon>Bacillota</taxon>
        <taxon>Bacilli</taxon>
        <taxon>Lactobacillales</taxon>
        <taxon>Lactobacillaceae</taxon>
        <taxon>Lactobacillus</taxon>
    </lineage>
</organism>
<dbReference type="EMBL" id="CP000033">
    <property type="protein sequence ID" value="AAV42867.1"/>
    <property type="molecule type" value="Genomic_DNA"/>
</dbReference>
<keyword evidence="8" id="KW-1185">Reference proteome</keyword>
<protein>
    <submittedName>
        <fullName evidence="7">Putative mucus binding protein</fullName>
    </submittedName>
</protein>
<proteinExistence type="predicted"/>
<gene>
    <name evidence="7" type="ordered locus">LBA1018</name>
</gene>
<evidence type="ECO:0000256" key="3">
    <source>
        <dbReference type="ARBA" id="ARBA00022729"/>
    </source>
</evidence>
<evidence type="ECO:0000256" key="2">
    <source>
        <dbReference type="ARBA" id="ARBA00022525"/>
    </source>
</evidence>
<evidence type="ECO:0000256" key="4">
    <source>
        <dbReference type="ARBA" id="ARBA00023088"/>
    </source>
</evidence>
<dbReference type="Pfam" id="PF00746">
    <property type="entry name" value="Gram_pos_anchor"/>
    <property type="match status" value="1"/>
</dbReference>
<dbReference type="Proteomes" id="UP000006381">
    <property type="component" value="Chromosome"/>
</dbReference>
<name>Q5FKA7_LACAC</name>
<dbReference type="PATRIC" id="fig|272621.13.peg.967"/>
<keyword evidence="5" id="KW-0812">Transmembrane</keyword>
<keyword evidence="2" id="KW-0964">Secreted</keyword>
<dbReference type="Gene3D" id="2.60.40.4300">
    <property type="match status" value="1"/>
</dbReference>
<evidence type="ECO:0000256" key="5">
    <source>
        <dbReference type="SAM" id="Phobius"/>
    </source>
</evidence>
<keyword evidence="4" id="KW-0572">Peptidoglycan-anchor</keyword>
<dbReference type="KEGG" id="lac:LBA1018"/>
<dbReference type="Pfam" id="PF17966">
    <property type="entry name" value="Muc_B2"/>
    <property type="match status" value="1"/>
</dbReference>
<dbReference type="InterPro" id="IPR041495">
    <property type="entry name" value="Mub_B2"/>
</dbReference>
<keyword evidence="5" id="KW-0472">Membrane</keyword>
<dbReference type="NCBIfam" id="TIGR01167">
    <property type="entry name" value="LPXTG_anchor"/>
    <property type="match status" value="1"/>
</dbReference>
<dbReference type="PROSITE" id="PS50847">
    <property type="entry name" value="GRAM_POS_ANCHORING"/>
    <property type="match status" value="1"/>
</dbReference>
<evidence type="ECO:0000313" key="8">
    <source>
        <dbReference type="Proteomes" id="UP000006381"/>
    </source>
</evidence>
<dbReference type="BioCyc" id="LACI272621:G1G49-1017-MONOMER"/>
<dbReference type="RefSeq" id="WP_003547208.1">
    <property type="nucleotide sequence ID" value="NC_006814.3"/>
</dbReference>
<reference evidence="7 8" key="1">
    <citation type="journal article" date="2005" name="Proc. Natl. Acad. Sci. U.S.A.">
        <title>Complete genome sequence of the probiotic lactic acid bacterium Lactobacillus acidophilus NCFM.</title>
        <authorList>
            <person name="Altermann E."/>
            <person name="Russell W.M."/>
            <person name="Azcarate-Peril M.A."/>
            <person name="Barrangou R."/>
            <person name="Buck B.L."/>
            <person name="McAuliffe O."/>
            <person name="Souther N."/>
            <person name="Dobson A."/>
            <person name="Duong T."/>
            <person name="Callanan M."/>
            <person name="Lick S."/>
            <person name="Hamrick A."/>
            <person name="Cano R."/>
            <person name="Klaenhammer T.R."/>
        </authorList>
    </citation>
    <scope>NUCLEOTIDE SEQUENCE [LARGE SCALE GENOMIC DNA]</scope>
    <source>
        <strain evidence="8">ATCC 700396 / NCK56 / N2 / NCFM</strain>
    </source>
</reference>
<dbReference type="InterPro" id="IPR019931">
    <property type="entry name" value="LPXTG_anchor"/>
</dbReference>
<keyword evidence="3" id="KW-0732">Signal</keyword>
<accession>Q5FKA7</accession>
<evidence type="ECO:0000256" key="1">
    <source>
        <dbReference type="ARBA" id="ARBA00022512"/>
    </source>
</evidence>
<feature type="transmembrane region" description="Helical" evidence="5">
    <location>
        <begin position="321"/>
        <end position="339"/>
    </location>
</feature>